<dbReference type="VEuPathDB" id="TrichDB:TVAG_376080"/>
<dbReference type="EMBL" id="DS113914">
    <property type="protein sequence ID" value="EAX93410.1"/>
    <property type="molecule type" value="Genomic_DNA"/>
</dbReference>
<evidence type="ECO:0008006" key="10">
    <source>
        <dbReference type="Google" id="ProtNLM"/>
    </source>
</evidence>
<dbReference type="SMR" id="A2FNV7"/>
<dbReference type="Gene3D" id="1.25.10.10">
    <property type="entry name" value="Leucine-rich Repeat Variant"/>
    <property type="match status" value="1"/>
</dbReference>
<organism evidence="8 9">
    <name type="scientific">Trichomonas vaginalis (strain ATCC PRA-98 / G3)</name>
    <dbReference type="NCBI Taxonomy" id="412133"/>
    <lineage>
        <taxon>Eukaryota</taxon>
        <taxon>Metamonada</taxon>
        <taxon>Parabasalia</taxon>
        <taxon>Trichomonadida</taxon>
        <taxon>Trichomonadidae</taxon>
        <taxon>Trichomonas</taxon>
    </lineage>
</organism>
<keyword evidence="4" id="KW-0653">Protein transport</keyword>
<dbReference type="OrthoDB" id="27218at2759"/>
<dbReference type="GO" id="GO:0005634">
    <property type="term" value="C:nucleus"/>
    <property type="evidence" value="ECO:0000318"/>
    <property type="project" value="GO_Central"/>
</dbReference>
<proteinExistence type="inferred from homology"/>
<protein>
    <recommendedName>
        <fullName evidence="10">Importin N-terminal domain-containing protein</fullName>
    </recommendedName>
</protein>
<dbReference type="VEuPathDB" id="TrichDB:TVAGG3_0349650"/>
<dbReference type="InterPro" id="IPR014877">
    <property type="entry name" value="XPO1_C_dom"/>
</dbReference>
<keyword evidence="5" id="KW-0539">Nucleus</keyword>
<name>A2FNV7_TRIV3</name>
<dbReference type="Proteomes" id="UP000001542">
    <property type="component" value="Unassembled WGS sequence"/>
</dbReference>
<dbReference type="GO" id="GO:0000056">
    <property type="term" value="P:ribosomal small subunit export from nucleus"/>
    <property type="evidence" value="ECO:0000318"/>
    <property type="project" value="GO_Central"/>
</dbReference>
<sequence>METLFPDGENLDVQAFERLAYLSTNNTAEQEEANLLINEFKNMDKSWLNVTKILEQSKSPHAKFVMLHIFIDGVKKKWESLNEEEQSYFRQYFFDLTIDLVNQDCEPFIVSQANRCLVEILKNEWPAAWPSFIRDYMNASKKTPQSCVNCLKVLAELSDDAIDSTTLTSDRTYELQAALSHDVGLVIAHAEEILQAGNEEASTQALTTLSHFLRWLEISEVLSSDIVPAALAMIQNPDLRDPALSCLQAIAEHPDSVASNDFSDLFDQVVGALNEVINFEESTNNFKLAETVAAFLTLDGCCLLQGEMLGAPTLAVQWILELSKSEDTKRVCVDCIADLTRYFFMQKSSVQPIPSLLITMFSEMVDQMEQPPDYPPRELQEASQQIHESMRAALNYLAKLVKDYCASLLLEKLKSAENPHELLRVCWSIAAVSGAFIPPVEDSLIRNCLQYLSDLLENGQGGAEIACAYVYLCSNYTRYLYNNIEQLGFIVHRALSFCGEEHQELQDVSVSCLNRVAETCYSLLIKPFKPGQPAFVEELVESSNSLCMSLDPSLVPTFYQAAATLITHTEDSIKQQMISRLLVPPVAAWEAACKNDIDISQVLTPIAVFSKVILISDTAFYPEVEGVIAKAIELLNSLIGNPDKNSVVVREGILGLVESFFKVHADAQCVPSLVEVVINDFLNSPDTLKLPIDLDCFTTLIGQIIEFNKNDPNNQLNIPFDPEFVENVVLATKDLISGESPEIIASYAKLLGKLLQIEFVRSCGLFEELLVLLVECIKRPEEMISISGLDGLLDLLDDCSHTLSDEDGFGKAVHTNFGKFLLQEMMSVALDSAHVPLFNLSTKVLINIITSATDAEQMSNYISERVREDFKHVSEENANNFGQIMTQTASVPADFRTAIKNFIISSRKTSSKARAIYAQVEDEVLGNDSIADTTDPLDLPEF</sequence>
<feature type="domain" description="Exportin-1/Importin-beta-like" evidence="6">
    <location>
        <begin position="106"/>
        <end position="247"/>
    </location>
</feature>
<evidence type="ECO:0000256" key="3">
    <source>
        <dbReference type="ARBA" id="ARBA00022448"/>
    </source>
</evidence>
<dbReference type="GO" id="GO:0000055">
    <property type="term" value="P:ribosomal large subunit export from nucleus"/>
    <property type="evidence" value="ECO:0000318"/>
    <property type="project" value="GO_Central"/>
</dbReference>
<evidence type="ECO:0000313" key="8">
    <source>
        <dbReference type="EMBL" id="EAX93410.1"/>
    </source>
</evidence>
<dbReference type="InterPro" id="IPR011989">
    <property type="entry name" value="ARM-like"/>
</dbReference>
<dbReference type="InterPro" id="IPR016024">
    <property type="entry name" value="ARM-type_fold"/>
</dbReference>
<dbReference type="Pfam" id="PF08389">
    <property type="entry name" value="Xpo1"/>
    <property type="match status" value="1"/>
</dbReference>
<reference evidence="8" key="2">
    <citation type="journal article" date="2007" name="Science">
        <title>Draft genome sequence of the sexually transmitted pathogen Trichomonas vaginalis.</title>
        <authorList>
            <person name="Carlton J.M."/>
            <person name="Hirt R.P."/>
            <person name="Silva J.C."/>
            <person name="Delcher A.L."/>
            <person name="Schatz M."/>
            <person name="Zhao Q."/>
            <person name="Wortman J.R."/>
            <person name="Bidwell S.L."/>
            <person name="Alsmark U.C.M."/>
            <person name="Besteiro S."/>
            <person name="Sicheritz-Ponten T."/>
            <person name="Noel C.J."/>
            <person name="Dacks J.B."/>
            <person name="Foster P.G."/>
            <person name="Simillion C."/>
            <person name="Van de Peer Y."/>
            <person name="Miranda-Saavedra D."/>
            <person name="Barton G.J."/>
            <person name="Westrop G.D."/>
            <person name="Mueller S."/>
            <person name="Dessi D."/>
            <person name="Fiori P.L."/>
            <person name="Ren Q."/>
            <person name="Paulsen I."/>
            <person name="Zhang H."/>
            <person name="Bastida-Corcuera F.D."/>
            <person name="Simoes-Barbosa A."/>
            <person name="Brown M.T."/>
            <person name="Hayes R.D."/>
            <person name="Mukherjee M."/>
            <person name="Okumura C.Y."/>
            <person name="Schneider R."/>
            <person name="Smith A.J."/>
            <person name="Vanacova S."/>
            <person name="Villalvazo M."/>
            <person name="Haas B.J."/>
            <person name="Pertea M."/>
            <person name="Feldblyum T.V."/>
            <person name="Utterback T.R."/>
            <person name="Shu C.L."/>
            <person name="Osoegawa K."/>
            <person name="de Jong P.J."/>
            <person name="Hrdy I."/>
            <person name="Horvathova L."/>
            <person name="Zubacova Z."/>
            <person name="Dolezal P."/>
            <person name="Malik S.B."/>
            <person name="Logsdon J.M. Jr."/>
            <person name="Henze K."/>
            <person name="Gupta A."/>
            <person name="Wang C.C."/>
            <person name="Dunne R.L."/>
            <person name="Upcroft J.A."/>
            <person name="Upcroft P."/>
            <person name="White O."/>
            <person name="Salzberg S.L."/>
            <person name="Tang P."/>
            <person name="Chiu C.-H."/>
            <person name="Lee Y.-S."/>
            <person name="Embley T.M."/>
            <person name="Coombs G.H."/>
            <person name="Mottram J.C."/>
            <person name="Tachezy J."/>
            <person name="Fraser-Liggett C.M."/>
            <person name="Johnson P.J."/>
        </authorList>
    </citation>
    <scope>NUCLEOTIDE SEQUENCE [LARGE SCALE GENOMIC DNA]</scope>
    <source>
        <strain evidence="8">G3</strain>
    </source>
</reference>
<evidence type="ECO:0000256" key="4">
    <source>
        <dbReference type="ARBA" id="ARBA00022927"/>
    </source>
</evidence>
<evidence type="ECO:0000313" key="9">
    <source>
        <dbReference type="Proteomes" id="UP000001542"/>
    </source>
</evidence>
<dbReference type="AlphaFoldDB" id="A2FNV7"/>
<dbReference type="Pfam" id="PF08767">
    <property type="entry name" value="CRM1_C"/>
    <property type="match status" value="1"/>
</dbReference>
<gene>
    <name evidence="8" type="ORF">TVAG_376080</name>
</gene>
<dbReference type="eggNOG" id="KOG2020">
    <property type="taxonomic scope" value="Eukaryota"/>
</dbReference>
<dbReference type="InParanoid" id="A2FNV7"/>
<dbReference type="GO" id="GO:0005737">
    <property type="term" value="C:cytoplasm"/>
    <property type="evidence" value="ECO:0000318"/>
    <property type="project" value="GO_Central"/>
</dbReference>
<comment type="subcellular location">
    <subcellularLocation>
        <location evidence="1">Nucleus</location>
    </subcellularLocation>
</comment>
<evidence type="ECO:0000256" key="5">
    <source>
        <dbReference type="ARBA" id="ARBA00023242"/>
    </source>
</evidence>
<evidence type="ECO:0000256" key="2">
    <source>
        <dbReference type="ARBA" id="ARBA00009466"/>
    </source>
</evidence>
<feature type="domain" description="Exportin-1 C-terminal" evidence="7">
    <location>
        <begin position="648"/>
        <end position="909"/>
    </location>
</feature>
<dbReference type="SUPFAM" id="SSF48371">
    <property type="entry name" value="ARM repeat"/>
    <property type="match status" value="1"/>
</dbReference>
<keyword evidence="9" id="KW-1185">Reference proteome</keyword>
<evidence type="ECO:0000256" key="1">
    <source>
        <dbReference type="ARBA" id="ARBA00004123"/>
    </source>
</evidence>
<evidence type="ECO:0000259" key="6">
    <source>
        <dbReference type="Pfam" id="PF08389"/>
    </source>
</evidence>
<reference evidence="8" key="1">
    <citation type="submission" date="2006-10" db="EMBL/GenBank/DDBJ databases">
        <authorList>
            <person name="Amadeo P."/>
            <person name="Zhao Q."/>
            <person name="Wortman J."/>
            <person name="Fraser-Liggett C."/>
            <person name="Carlton J."/>
        </authorList>
    </citation>
    <scope>NUCLEOTIDE SEQUENCE</scope>
    <source>
        <strain evidence="8">G3</strain>
    </source>
</reference>
<dbReference type="KEGG" id="tva:4751131"/>
<dbReference type="InterPro" id="IPR013598">
    <property type="entry name" value="Exportin-1/Importin-b-like"/>
</dbReference>
<accession>A2FNV7</accession>
<keyword evidence="3" id="KW-0813">Transport</keyword>
<dbReference type="GO" id="GO:0006611">
    <property type="term" value="P:protein export from nucleus"/>
    <property type="evidence" value="ECO:0007669"/>
    <property type="project" value="InterPro"/>
</dbReference>
<dbReference type="PANTHER" id="PTHR11223">
    <property type="entry name" value="EXPORTIN 1/5"/>
    <property type="match status" value="1"/>
</dbReference>
<dbReference type="STRING" id="5722.A2FNV7"/>
<dbReference type="InterPro" id="IPR045065">
    <property type="entry name" value="XPO1/5"/>
</dbReference>
<evidence type="ECO:0000259" key="7">
    <source>
        <dbReference type="Pfam" id="PF08767"/>
    </source>
</evidence>
<dbReference type="RefSeq" id="XP_001306340.1">
    <property type="nucleotide sequence ID" value="XM_001306339.1"/>
</dbReference>
<comment type="similarity">
    <text evidence="2">Belongs to the exportin family.</text>
</comment>
<dbReference type="GO" id="GO:0005049">
    <property type="term" value="F:nuclear export signal receptor activity"/>
    <property type="evidence" value="ECO:0000318"/>
    <property type="project" value="GO_Central"/>
</dbReference>
<dbReference type="PANTHER" id="PTHR11223:SF2">
    <property type="entry name" value="EXPORTIN-1"/>
    <property type="match status" value="1"/>
</dbReference>
<dbReference type="FunFam" id="1.25.10.10:FF:001014">
    <property type="entry name" value="Uncharacterized protein"/>
    <property type="match status" value="1"/>
</dbReference>